<sequence>MRAGLWATTMIAFAAYALEFEWPFSFARTNTHSLRTGAMIWSTSTPKARSWAEKRRTSGCSMTRVKPSRLLWVKRYSSPNSLVGLAMKERARASAPGRSTRARISSIMAFQERDAGDLALAERVIGVRPSMPAMPFR</sequence>
<accession>A0A2M4D682</accession>
<evidence type="ECO:0000313" key="2">
    <source>
        <dbReference type="EMBL" id="MBW72598.1"/>
    </source>
</evidence>
<proteinExistence type="predicted"/>
<dbReference type="EMBL" id="GGFL01008420">
    <property type="protein sequence ID" value="MBW72598.1"/>
    <property type="molecule type" value="Transcribed_RNA"/>
</dbReference>
<name>A0A2M4D682_ANODA</name>
<evidence type="ECO:0000256" key="1">
    <source>
        <dbReference type="SAM" id="SignalP"/>
    </source>
</evidence>
<dbReference type="AlphaFoldDB" id="A0A2M4D682"/>
<feature type="chain" id="PRO_5014973421" evidence="1">
    <location>
        <begin position="20"/>
        <end position="137"/>
    </location>
</feature>
<organism evidence="2">
    <name type="scientific">Anopheles darlingi</name>
    <name type="common">Mosquito</name>
    <dbReference type="NCBI Taxonomy" id="43151"/>
    <lineage>
        <taxon>Eukaryota</taxon>
        <taxon>Metazoa</taxon>
        <taxon>Ecdysozoa</taxon>
        <taxon>Arthropoda</taxon>
        <taxon>Hexapoda</taxon>
        <taxon>Insecta</taxon>
        <taxon>Pterygota</taxon>
        <taxon>Neoptera</taxon>
        <taxon>Endopterygota</taxon>
        <taxon>Diptera</taxon>
        <taxon>Nematocera</taxon>
        <taxon>Culicoidea</taxon>
        <taxon>Culicidae</taxon>
        <taxon>Anophelinae</taxon>
        <taxon>Anopheles</taxon>
    </lineage>
</organism>
<protein>
    <submittedName>
        <fullName evidence="2">Putative secreted protein</fullName>
    </submittedName>
</protein>
<keyword evidence="1" id="KW-0732">Signal</keyword>
<feature type="signal peptide" evidence="1">
    <location>
        <begin position="1"/>
        <end position="19"/>
    </location>
</feature>
<reference evidence="2" key="1">
    <citation type="submission" date="2018-01" db="EMBL/GenBank/DDBJ databases">
        <title>An insight into the sialome of Amazonian anophelines.</title>
        <authorList>
            <person name="Ribeiro J.M."/>
            <person name="Scarpassa V."/>
            <person name="Calvo E."/>
        </authorList>
    </citation>
    <scope>NUCLEOTIDE SEQUENCE</scope>
</reference>